<feature type="transmembrane region" description="Helical" evidence="1">
    <location>
        <begin position="31"/>
        <end position="50"/>
    </location>
</feature>
<feature type="transmembrane region" description="Helical" evidence="1">
    <location>
        <begin position="256"/>
        <end position="276"/>
    </location>
</feature>
<dbReference type="SUPFAM" id="SSF55073">
    <property type="entry name" value="Nucleotide cyclase"/>
    <property type="match status" value="1"/>
</dbReference>
<dbReference type="InterPro" id="IPR000160">
    <property type="entry name" value="GGDEF_dom"/>
</dbReference>
<dbReference type="InterPro" id="IPR001633">
    <property type="entry name" value="EAL_dom"/>
</dbReference>
<evidence type="ECO:0000256" key="1">
    <source>
        <dbReference type="SAM" id="Phobius"/>
    </source>
</evidence>
<reference evidence="4 5" key="1">
    <citation type="submission" date="2023-07" db="EMBL/GenBank/DDBJ databases">
        <title>Sorghum-associated microbial communities from plants grown in Nebraska, USA.</title>
        <authorList>
            <person name="Schachtman D."/>
        </authorList>
    </citation>
    <scope>NUCLEOTIDE SEQUENCE [LARGE SCALE GENOMIC DNA]</scope>
    <source>
        <strain evidence="4 5">BE248</strain>
    </source>
</reference>
<keyword evidence="1" id="KW-1133">Transmembrane helix</keyword>
<gene>
    <name evidence="4" type="ORF">J2X11_002259</name>
</gene>
<feature type="domain" description="GGDEF" evidence="3">
    <location>
        <begin position="355"/>
        <end position="488"/>
    </location>
</feature>
<comment type="caution">
    <text evidence="4">The sequence shown here is derived from an EMBL/GenBank/DDBJ whole genome shotgun (WGS) entry which is preliminary data.</text>
</comment>
<sequence length="762" mass="81019">MTRQWWQLYLGGGALALIAYPAMPAGVPQDAFYVAVGASCVAAIMVGVRLRRPSRRLPWLLMAGGQLSWVSADVLYSWYEAAGRADLFPTPADGLYIAAYPLLGAGLAVLIRLRRRGPDPAGLIDSVIVTVSFGLLSWVLVAESLINGTDAPWIDRLVAVAYPAGDILLLALLALLITTAGARTAAFRFLTGAVLLQILADSVFAATELSGGYNEALDLLWLASYVLWGAAALHPSMTQLGDSTTQEPQPLSPRRVIALTAAVLVAPLTLAAQLAVGDPGDAWAVVVCSTALFLLVVARMSLAIREVVATASQRDQLQGVLSHEVAHDSLTGLANRASVLAQVEAALHRGQRAGTLSALLFIDLDRFKAVNDKFGHRAGDEVLRETARRMRQCARDGDTVGRLGGDEFAVLLELLSSESEAIDLADRIVEALAVPFDVGGINITVGASVGIAYSMDAGTKAAQLLHEADVASHRAREAGRGRSHVFGDALRRELSEQNAIETALGAALANGEFVLYYQPVVAVETGDVEGYEALIRWPRPGLGLQQPDTFIPVAEKSDLICDIDRWGLREATRQLAQWSEDEPERYADLTVAVNISGRHLADVGIISDVTGALASSGLAAHRLVLEITESVLIDVPAATAHLVALREMGISISIDDFGTGYTSIAQLQQLPVDTLKIDRQFVTSTVAGARDLLMLMVNAAHSCGLSVVAEGVETDDQLEALRALSVDSVQGFLLARPQPADVVQGRLGTVRDAQGLQLRTEG</sequence>
<dbReference type="SUPFAM" id="SSF141868">
    <property type="entry name" value="EAL domain-like"/>
    <property type="match status" value="1"/>
</dbReference>
<dbReference type="Pfam" id="PF00990">
    <property type="entry name" value="GGDEF"/>
    <property type="match status" value="1"/>
</dbReference>
<dbReference type="CDD" id="cd01949">
    <property type="entry name" value="GGDEF"/>
    <property type="match status" value="1"/>
</dbReference>
<evidence type="ECO:0000313" key="4">
    <source>
        <dbReference type="EMBL" id="MDR7087420.1"/>
    </source>
</evidence>
<dbReference type="SMART" id="SM00052">
    <property type="entry name" value="EAL"/>
    <property type="match status" value="1"/>
</dbReference>
<dbReference type="PROSITE" id="PS50887">
    <property type="entry name" value="GGDEF"/>
    <property type="match status" value="1"/>
</dbReference>
<dbReference type="InterPro" id="IPR035919">
    <property type="entry name" value="EAL_sf"/>
</dbReference>
<keyword evidence="1" id="KW-0472">Membrane</keyword>
<feature type="transmembrane region" description="Helical" evidence="1">
    <location>
        <begin position="282"/>
        <end position="304"/>
    </location>
</feature>
<dbReference type="Gene3D" id="3.20.20.450">
    <property type="entry name" value="EAL domain"/>
    <property type="match status" value="1"/>
</dbReference>
<dbReference type="Proteomes" id="UP001257739">
    <property type="component" value="Unassembled WGS sequence"/>
</dbReference>
<dbReference type="RefSeq" id="WP_309971001.1">
    <property type="nucleotide sequence ID" value="NZ_JAVDWH010000001.1"/>
</dbReference>
<dbReference type="Gene3D" id="3.30.70.270">
    <property type="match status" value="1"/>
</dbReference>
<name>A0ABU1UQF9_9ACTN</name>
<keyword evidence="1" id="KW-0812">Transmembrane</keyword>
<dbReference type="InterPro" id="IPR029787">
    <property type="entry name" value="Nucleotide_cyclase"/>
</dbReference>
<feature type="transmembrane region" description="Helical" evidence="1">
    <location>
        <begin position="189"/>
        <end position="207"/>
    </location>
</feature>
<evidence type="ECO:0000313" key="5">
    <source>
        <dbReference type="Proteomes" id="UP001257739"/>
    </source>
</evidence>
<feature type="transmembrane region" description="Helical" evidence="1">
    <location>
        <begin position="57"/>
        <end position="79"/>
    </location>
</feature>
<feature type="transmembrane region" description="Helical" evidence="1">
    <location>
        <begin position="123"/>
        <end position="141"/>
    </location>
</feature>
<evidence type="ECO:0000259" key="2">
    <source>
        <dbReference type="PROSITE" id="PS50883"/>
    </source>
</evidence>
<proteinExistence type="predicted"/>
<keyword evidence="5" id="KW-1185">Reference proteome</keyword>
<dbReference type="CDD" id="cd01948">
    <property type="entry name" value="EAL"/>
    <property type="match status" value="1"/>
</dbReference>
<dbReference type="PANTHER" id="PTHR44757">
    <property type="entry name" value="DIGUANYLATE CYCLASE DGCP"/>
    <property type="match status" value="1"/>
</dbReference>
<dbReference type="InterPro" id="IPR052155">
    <property type="entry name" value="Biofilm_reg_signaling"/>
</dbReference>
<dbReference type="PANTHER" id="PTHR44757:SF2">
    <property type="entry name" value="BIOFILM ARCHITECTURE MAINTENANCE PROTEIN MBAA"/>
    <property type="match status" value="1"/>
</dbReference>
<accession>A0ABU1UQF9</accession>
<organism evidence="4 5">
    <name type="scientific">Aeromicrobium panaciterrae</name>
    <dbReference type="NCBI Taxonomy" id="363861"/>
    <lineage>
        <taxon>Bacteria</taxon>
        <taxon>Bacillati</taxon>
        <taxon>Actinomycetota</taxon>
        <taxon>Actinomycetes</taxon>
        <taxon>Propionibacteriales</taxon>
        <taxon>Nocardioidaceae</taxon>
        <taxon>Aeromicrobium</taxon>
    </lineage>
</organism>
<dbReference type="NCBIfam" id="TIGR00254">
    <property type="entry name" value="GGDEF"/>
    <property type="match status" value="1"/>
</dbReference>
<dbReference type="Pfam" id="PF00563">
    <property type="entry name" value="EAL"/>
    <property type="match status" value="1"/>
</dbReference>
<dbReference type="InterPro" id="IPR043128">
    <property type="entry name" value="Rev_trsase/Diguanyl_cyclase"/>
</dbReference>
<dbReference type="SMART" id="SM00267">
    <property type="entry name" value="GGDEF"/>
    <property type="match status" value="1"/>
</dbReference>
<feature type="transmembrane region" description="Helical" evidence="1">
    <location>
        <begin position="94"/>
        <end position="111"/>
    </location>
</feature>
<feature type="transmembrane region" description="Helical" evidence="1">
    <location>
        <begin position="7"/>
        <end position="25"/>
    </location>
</feature>
<protein>
    <submittedName>
        <fullName evidence="4">Diguanylate cyclase (GGDEF)-like protein</fullName>
    </submittedName>
</protein>
<feature type="domain" description="EAL" evidence="2">
    <location>
        <begin position="497"/>
        <end position="751"/>
    </location>
</feature>
<feature type="transmembrane region" description="Helical" evidence="1">
    <location>
        <begin position="153"/>
        <end position="177"/>
    </location>
</feature>
<evidence type="ECO:0000259" key="3">
    <source>
        <dbReference type="PROSITE" id="PS50887"/>
    </source>
</evidence>
<feature type="transmembrane region" description="Helical" evidence="1">
    <location>
        <begin position="219"/>
        <end position="235"/>
    </location>
</feature>
<dbReference type="PROSITE" id="PS50883">
    <property type="entry name" value="EAL"/>
    <property type="match status" value="1"/>
</dbReference>
<dbReference type="EMBL" id="JAVDWH010000001">
    <property type="protein sequence ID" value="MDR7087420.1"/>
    <property type="molecule type" value="Genomic_DNA"/>
</dbReference>